<dbReference type="Proteomes" id="UP000193648">
    <property type="component" value="Unassembled WGS sequence"/>
</dbReference>
<proteinExistence type="predicted"/>
<reference evidence="2 3" key="1">
    <citation type="submission" date="2016-07" db="EMBL/GenBank/DDBJ databases">
        <title>Pervasive Adenine N6-methylation of Active Genes in Fungi.</title>
        <authorList>
            <consortium name="DOE Joint Genome Institute"/>
            <person name="Mondo S.J."/>
            <person name="Dannebaum R.O."/>
            <person name="Kuo R.C."/>
            <person name="Labutti K."/>
            <person name="Haridas S."/>
            <person name="Kuo A."/>
            <person name="Salamov A."/>
            <person name="Ahrendt S.R."/>
            <person name="Lipzen A."/>
            <person name="Sullivan W."/>
            <person name="Andreopoulos W.B."/>
            <person name="Clum A."/>
            <person name="Lindquist E."/>
            <person name="Daum C."/>
            <person name="Ramamoorthy G.K."/>
            <person name="Gryganskyi A."/>
            <person name="Culley D."/>
            <person name="Magnuson J.K."/>
            <person name="James T.Y."/>
            <person name="O'Malley M.A."/>
            <person name="Stajich J.E."/>
            <person name="Spatafora J.W."/>
            <person name="Visel A."/>
            <person name="Grigoriev I.V."/>
        </authorList>
    </citation>
    <scope>NUCLEOTIDE SEQUENCE [LARGE SCALE GENOMIC DNA]</scope>
    <source>
        <strain evidence="2 3">NRRL 3116</strain>
    </source>
</reference>
<protein>
    <submittedName>
        <fullName evidence="2">Uncharacterized protein</fullName>
    </submittedName>
</protein>
<feature type="region of interest" description="Disordered" evidence="1">
    <location>
        <begin position="714"/>
        <end position="733"/>
    </location>
</feature>
<accession>A0A1Y2GY22</accession>
<comment type="caution">
    <text evidence="2">The sequence shown here is derived from an EMBL/GenBank/DDBJ whole genome shotgun (WGS) entry which is preliminary data.</text>
</comment>
<dbReference type="OrthoDB" id="19394at2759"/>
<evidence type="ECO:0000256" key="1">
    <source>
        <dbReference type="SAM" id="MobiDB-lite"/>
    </source>
</evidence>
<dbReference type="GeneID" id="33569420"/>
<organism evidence="2 3">
    <name type="scientific">Lobosporangium transversale</name>
    <dbReference type="NCBI Taxonomy" id="64571"/>
    <lineage>
        <taxon>Eukaryota</taxon>
        <taxon>Fungi</taxon>
        <taxon>Fungi incertae sedis</taxon>
        <taxon>Mucoromycota</taxon>
        <taxon>Mortierellomycotina</taxon>
        <taxon>Mortierellomycetes</taxon>
        <taxon>Mortierellales</taxon>
        <taxon>Mortierellaceae</taxon>
        <taxon>Lobosporangium</taxon>
    </lineage>
</organism>
<sequence length="746" mass="84286">MEHPQSNWIPVDRKLQQGEVHGQKRQDQSRPILEFSNNNSEGLNYALRAIYIHLYQKHYLDRLTHALYTCKGNSLSKAQHEMTKEERDDIAFTRMIRVAFPHQTELQQIIRQVRSSPTDLSLMLTFLTDPMLRFRICIIAHLLEAAVSITDDSWYGVHPRSLGEEEMNYVMEKLRDLFRELFQQPLAQTSLRRFLTAVLEWSEKRSMNDTDQESGNPDLPEIVKRVIPCHDILSIEYRNLVDASKRDEGLISVAKRLYKFMMLSLRNKAFVDAPDWPTEGRIVIDNLRVRLRMARYHGPSQRLIRNLVSMVHQFWESGGATDTSLAIKRTIATAIRKAVRSSGIDSGGNIGVSLGGWDVMSEIERLIRMIGKDIASIPLPSLLCSGLEVETNRVAYYSITKTSFHKRLADVGEISFIIPPDSLDIDLKFTLALPEIQRMATSAYPTTSKGTNNASTISSGITSSQRTMISVSTADQRALNAQLGRGSSEPVLRTFETGRATARTDTQTRGEAVQGVANDAKTVTQTIKDILYPNQVSCGRLRTIARSSYRAFSQPDRVGINWGLSNDHVAWARQQRAQSTGDRASPVAVQQPLVMPEYIFTPAPGSDRENERERYQLMRVRECNVHLHQLHSQIHETKNPLLHTLAHGIVVRQLRKAFEQAVCEAIFKLVDVINAGVEEIIQVSEEEIKNLHNTPTNMVPGHSGATQIFQDNEQQSSHRYLSPQHQPASTKDTPIFAAMPLMSGTF</sequence>
<gene>
    <name evidence="2" type="ORF">BCR41DRAFT_384472</name>
</gene>
<evidence type="ECO:0000313" key="3">
    <source>
        <dbReference type="Proteomes" id="UP000193648"/>
    </source>
</evidence>
<keyword evidence="3" id="KW-1185">Reference proteome</keyword>
<dbReference type="RefSeq" id="XP_021884138.1">
    <property type="nucleotide sequence ID" value="XM_022027577.1"/>
</dbReference>
<dbReference type="InParanoid" id="A0A1Y2GY22"/>
<evidence type="ECO:0000313" key="2">
    <source>
        <dbReference type="EMBL" id="ORZ26373.1"/>
    </source>
</evidence>
<dbReference type="EMBL" id="MCFF01000007">
    <property type="protein sequence ID" value="ORZ26373.1"/>
    <property type="molecule type" value="Genomic_DNA"/>
</dbReference>
<name>A0A1Y2GY22_9FUNG</name>
<dbReference type="AlphaFoldDB" id="A0A1Y2GY22"/>
<feature type="compositionally biased region" description="Polar residues" evidence="1">
    <location>
        <begin position="714"/>
        <end position="732"/>
    </location>
</feature>